<dbReference type="PANTHER" id="PTHR19411">
    <property type="entry name" value="PROTEIN BUD31-RELATED"/>
    <property type="match status" value="1"/>
</dbReference>
<feature type="compositionally biased region" description="Basic and acidic residues" evidence="4">
    <location>
        <begin position="188"/>
        <end position="203"/>
    </location>
</feature>
<protein>
    <recommendedName>
        <fullName evidence="6">G10 protein</fullName>
    </recommendedName>
</protein>
<evidence type="ECO:0000256" key="2">
    <source>
        <dbReference type="ARBA" id="ARBA00005287"/>
    </source>
</evidence>
<dbReference type="GO" id="GO:0000398">
    <property type="term" value="P:mRNA splicing, via spliceosome"/>
    <property type="evidence" value="ECO:0007669"/>
    <property type="project" value="TreeGrafter"/>
</dbReference>
<organism evidence="5">
    <name type="scientific">Ditylum brightwellii</name>
    <dbReference type="NCBI Taxonomy" id="49249"/>
    <lineage>
        <taxon>Eukaryota</taxon>
        <taxon>Sar</taxon>
        <taxon>Stramenopiles</taxon>
        <taxon>Ochrophyta</taxon>
        <taxon>Bacillariophyta</taxon>
        <taxon>Mediophyceae</taxon>
        <taxon>Lithodesmiophycidae</taxon>
        <taxon>Lithodesmiales</taxon>
        <taxon>Lithodesmiaceae</taxon>
        <taxon>Ditylum</taxon>
    </lineage>
</organism>
<evidence type="ECO:0008006" key="6">
    <source>
        <dbReference type="Google" id="ProtNLM"/>
    </source>
</evidence>
<keyword evidence="3" id="KW-0539">Nucleus</keyword>
<evidence type="ECO:0000256" key="3">
    <source>
        <dbReference type="ARBA" id="ARBA00023242"/>
    </source>
</evidence>
<comment type="similarity">
    <text evidence="2">Belongs to the BUD31 (G10) family.</text>
</comment>
<dbReference type="PRINTS" id="PR00322">
    <property type="entry name" value="G10"/>
</dbReference>
<accession>A0A6S8YD70</accession>
<evidence type="ECO:0000313" key="5">
    <source>
        <dbReference type="EMBL" id="CAD9327023.1"/>
    </source>
</evidence>
<dbReference type="Pfam" id="PF01125">
    <property type="entry name" value="BUD31"/>
    <property type="match status" value="1"/>
</dbReference>
<evidence type="ECO:0000256" key="4">
    <source>
        <dbReference type="SAM" id="MobiDB-lite"/>
    </source>
</evidence>
<feature type="compositionally biased region" description="Acidic residues" evidence="4">
    <location>
        <begin position="222"/>
        <end position="238"/>
    </location>
</feature>
<gene>
    <name evidence="5" type="ORF">DBRI1063_LOCUS9463</name>
</gene>
<reference evidence="5" key="1">
    <citation type="submission" date="2021-01" db="EMBL/GenBank/DDBJ databases">
        <authorList>
            <person name="Corre E."/>
            <person name="Pelletier E."/>
            <person name="Niang G."/>
            <person name="Scheremetjew M."/>
            <person name="Finn R."/>
            <person name="Kale V."/>
            <person name="Holt S."/>
            <person name="Cochrane G."/>
            <person name="Meng A."/>
            <person name="Brown T."/>
            <person name="Cohen L."/>
        </authorList>
    </citation>
    <scope>NUCLEOTIDE SEQUENCE</scope>
    <source>
        <strain evidence="5">Pop2</strain>
    </source>
</reference>
<name>A0A6S8YD70_9STRA</name>
<proteinExistence type="inferred from homology"/>
<feature type="region of interest" description="Disordered" evidence="4">
    <location>
        <begin position="188"/>
        <end position="280"/>
    </location>
</feature>
<evidence type="ECO:0000256" key="1">
    <source>
        <dbReference type="ARBA" id="ARBA00004123"/>
    </source>
</evidence>
<sequence>MPKRWGKGSKPPEGYDIIEPILEALENESRDKVKESNAGKRNTESLWPVHQINWQRSRYVYDMFYTHNRISRKVYDYCIKNKIVDASLIAKWKKTGYERLCSTYVINPANYKFGTTSICRVPLNDRSREQMNAIDPTTGCMGCASGKDASHRNIFGNKYGQNLAAVQIAREKRMEEIQARREGQERLLEEQQRMQQQQKEEARAFAQAQAQSADEEKVEAAGEGDSETDESTDDEDDYGPSPAAGIWAGSKKLETESEAIVDADDTEEGVERPSKKARSS</sequence>
<dbReference type="PANTHER" id="PTHR19411:SF0">
    <property type="entry name" value="PROTEIN BUD31 HOMOLOG"/>
    <property type="match status" value="1"/>
</dbReference>
<dbReference type="GO" id="GO:0005681">
    <property type="term" value="C:spliceosomal complex"/>
    <property type="evidence" value="ECO:0007669"/>
    <property type="project" value="TreeGrafter"/>
</dbReference>
<comment type="subcellular location">
    <subcellularLocation>
        <location evidence="1">Nucleus</location>
    </subcellularLocation>
</comment>
<dbReference type="EMBL" id="HBGN01014799">
    <property type="protein sequence ID" value="CAD9327023.1"/>
    <property type="molecule type" value="Transcribed_RNA"/>
</dbReference>
<dbReference type="InterPro" id="IPR001748">
    <property type="entry name" value="BUD31"/>
</dbReference>
<dbReference type="AlphaFoldDB" id="A0A6S8YD70"/>
<feature type="compositionally biased region" description="Acidic residues" evidence="4">
    <location>
        <begin position="256"/>
        <end position="268"/>
    </location>
</feature>